<organism evidence="2 3">
    <name type="scientific">Coprobacter secundus subsp. similis</name>
    <dbReference type="NCBI Taxonomy" id="2751153"/>
    <lineage>
        <taxon>Bacteria</taxon>
        <taxon>Pseudomonadati</taxon>
        <taxon>Bacteroidota</taxon>
        <taxon>Bacteroidia</taxon>
        <taxon>Bacteroidales</taxon>
        <taxon>Barnesiellaceae</taxon>
        <taxon>Coprobacter</taxon>
    </lineage>
</organism>
<dbReference type="AlphaFoldDB" id="A0A7G1HV17"/>
<sequence>MSRFFIFIFVKYKLPFYICTVFFMVFRFKVNKDWLS</sequence>
<gene>
    <name evidence="2" type="ORF">Cop2CBH44_03710</name>
</gene>
<evidence type="ECO:0000313" key="2">
    <source>
        <dbReference type="EMBL" id="BCI62018.1"/>
    </source>
</evidence>
<keyword evidence="3" id="KW-1185">Reference proteome</keyword>
<dbReference type="KEGG" id="copr:Cop2CBH44_03710"/>
<proteinExistence type="predicted"/>
<reference evidence="3" key="1">
    <citation type="submission" date="2020-07" db="EMBL/GenBank/DDBJ databases">
        <title>Complete genome sequencing of Coprobacter sp. strain 2CBH44.</title>
        <authorList>
            <person name="Sakamoto M."/>
            <person name="Murakami T."/>
            <person name="Mori H."/>
        </authorList>
    </citation>
    <scope>NUCLEOTIDE SEQUENCE [LARGE SCALE GENOMIC DNA]</scope>
    <source>
        <strain evidence="3">2CBH44</strain>
    </source>
</reference>
<name>A0A7G1HV17_9BACT</name>
<dbReference type="EMBL" id="AP023322">
    <property type="protein sequence ID" value="BCI62018.1"/>
    <property type="molecule type" value="Genomic_DNA"/>
</dbReference>
<evidence type="ECO:0000313" key="3">
    <source>
        <dbReference type="Proteomes" id="UP000594042"/>
    </source>
</evidence>
<dbReference type="Proteomes" id="UP000594042">
    <property type="component" value="Chromosome"/>
</dbReference>
<keyword evidence="1" id="KW-0472">Membrane</keyword>
<accession>A0A7G1HV17</accession>
<keyword evidence="1" id="KW-1133">Transmembrane helix</keyword>
<protein>
    <submittedName>
        <fullName evidence="2">Uncharacterized protein</fullName>
    </submittedName>
</protein>
<keyword evidence="1" id="KW-0812">Transmembrane</keyword>
<feature type="transmembrane region" description="Helical" evidence="1">
    <location>
        <begin position="6"/>
        <end position="26"/>
    </location>
</feature>
<evidence type="ECO:0000256" key="1">
    <source>
        <dbReference type="SAM" id="Phobius"/>
    </source>
</evidence>